<organism evidence="2 3">
    <name type="scientific">Lacihabitans soyangensis</name>
    <dbReference type="NCBI Taxonomy" id="869394"/>
    <lineage>
        <taxon>Bacteria</taxon>
        <taxon>Pseudomonadati</taxon>
        <taxon>Bacteroidota</taxon>
        <taxon>Cytophagia</taxon>
        <taxon>Cytophagales</taxon>
        <taxon>Leadbetterellaceae</taxon>
        <taxon>Lacihabitans</taxon>
    </lineage>
</organism>
<dbReference type="SUPFAM" id="SSF48452">
    <property type="entry name" value="TPR-like"/>
    <property type="match status" value="1"/>
</dbReference>
<feature type="transmembrane region" description="Helical" evidence="1">
    <location>
        <begin position="147"/>
        <end position="163"/>
    </location>
</feature>
<keyword evidence="1" id="KW-1133">Transmembrane helix</keyword>
<dbReference type="Gene3D" id="1.25.40.10">
    <property type="entry name" value="Tetratricopeptide repeat domain"/>
    <property type="match status" value="1"/>
</dbReference>
<dbReference type="AlphaFoldDB" id="A0AAE3H4Z5"/>
<dbReference type="EMBL" id="RJUF01000021">
    <property type="protein sequence ID" value="MCP9763125.1"/>
    <property type="molecule type" value="Genomic_DNA"/>
</dbReference>
<evidence type="ECO:0008006" key="4">
    <source>
        <dbReference type="Google" id="ProtNLM"/>
    </source>
</evidence>
<feature type="transmembrane region" description="Helical" evidence="1">
    <location>
        <begin position="170"/>
        <end position="191"/>
    </location>
</feature>
<keyword evidence="1" id="KW-0812">Transmembrane</keyword>
<proteinExistence type="predicted"/>
<feature type="transmembrane region" description="Helical" evidence="1">
    <location>
        <begin position="118"/>
        <end position="135"/>
    </location>
</feature>
<sequence>MNENINFWRIWSRNDKGPLFFGFCLLFFLVLSGLFFYFKGIENILHWDVLSELHEKIIATNSFFYDEFKFSASSPVWYIKERYMPSLVSINHLAFYILLVSGFVGLSFLLTGLARLKGIWFLIGALVMGGVIISSRIESVFLSNSNWPFLAVFVIIGGFYYYTNNFGQRLSTLATLLLWTLIWSILILLANKYTAINQPNISLVAYGLASFLVILGIFIFLISHEIIAGLVWLVSKNSQKGKNSLPQFLIISLIFLANVLLVYLENTNRIEKSSYVISPFILFIISSLLGVWGFRQFLNQKAWFSFQQSGVWIYLGMATISIATVGFIFGTNNDPLIDLFEDFVGISLLAVGLSFIVYVLINYLQIFKQGLEVHKVLYKAPFNKLIYARTISVFLILFLFSLSNFYGFYKAKAGLSNAIGDFYLAEGDLKAAETFYKESTHNDLYNHKANVSLASLALSQGDKINAAFFFNQTLEQKPSPYVFAGLSASLENENLYFDALFALQKGLKKYPNNSQLLINLAHLQEKSKLTDSVLINLDLALKNCSKCEVENTNFLAFWIENAKPEKLEEMSNLAKDIDYNGLKANKFAVNRMLEKESEFTSFELSKDSALDMSRAALLFNAVSNPKMINTTKVNAETIKKLQNNAYNEPVFESLSWSYAQQNYIRESKAIGVKQLYLLANSNTKYKKIYNQNLGLWLMKEGVLDQALLRLKAAGDSSSAALLANANLKQKVEKDLQAQSDKFGSEITVENYQEVIKKAPFNPYLVEKIANFLTSKNKKLEAYNVAFYAAEVNTESSLIWKTLVKKALDISEYEYAMDGIKKLETLLPANELLAIKKLYQDQKQKVQSAGF</sequence>
<reference evidence="2 3" key="1">
    <citation type="submission" date="2018-11" db="EMBL/GenBank/DDBJ databases">
        <title>Novel bacteria species description.</title>
        <authorList>
            <person name="Han J.-H."/>
        </authorList>
    </citation>
    <scope>NUCLEOTIDE SEQUENCE [LARGE SCALE GENOMIC DNA]</scope>
    <source>
        <strain evidence="2 3">KCTC23259</strain>
    </source>
</reference>
<protein>
    <recommendedName>
        <fullName evidence="4">Tetratricopeptide repeat protein</fullName>
    </recommendedName>
</protein>
<feature type="transmembrane region" description="Helical" evidence="1">
    <location>
        <begin position="310"/>
        <end position="331"/>
    </location>
</feature>
<gene>
    <name evidence="2" type="ORF">EGI31_09170</name>
</gene>
<feature type="transmembrane region" description="Helical" evidence="1">
    <location>
        <begin position="203"/>
        <end position="233"/>
    </location>
</feature>
<keyword evidence="1" id="KW-0472">Membrane</keyword>
<keyword evidence="3" id="KW-1185">Reference proteome</keyword>
<feature type="transmembrane region" description="Helical" evidence="1">
    <location>
        <begin position="276"/>
        <end position="298"/>
    </location>
</feature>
<dbReference type="InterPro" id="IPR011990">
    <property type="entry name" value="TPR-like_helical_dom_sf"/>
</dbReference>
<dbReference type="RefSeq" id="WP_255036912.1">
    <property type="nucleotide sequence ID" value="NZ_RJUF01000021.1"/>
</dbReference>
<feature type="transmembrane region" description="Helical" evidence="1">
    <location>
        <begin position="93"/>
        <end position="111"/>
    </location>
</feature>
<evidence type="ECO:0000313" key="2">
    <source>
        <dbReference type="EMBL" id="MCP9763125.1"/>
    </source>
</evidence>
<feature type="transmembrane region" description="Helical" evidence="1">
    <location>
        <begin position="343"/>
        <end position="364"/>
    </location>
</feature>
<dbReference type="Proteomes" id="UP001204144">
    <property type="component" value="Unassembled WGS sequence"/>
</dbReference>
<evidence type="ECO:0000256" key="1">
    <source>
        <dbReference type="SAM" id="Phobius"/>
    </source>
</evidence>
<accession>A0AAE3H4Z5</accession>
<feature type="transmembrane region" description="Helical" evidence="1">
    <location>
        <begin position="245"/>
        <end position="264"/>
    </location>
</feature>
<name>A0AAE3H4Z5_9BACT</name>
<evidence type="ECO:0000313" key="3">
    <source>
        <dbReference type="Proteomes" id="UP001204144"/>
    </source>
</evidence>
<feature type="transmembrane region" description="Helical" evidence="1">
    <location>
        <begin position="20"/>
        <end position="38"/>
    </location>
</feature>
<feature type="transmembrane region" description="Helical" evidence="1">
    <location>
        <begin position="385"/>
        <end position="409"/>
    </location>
</feature>
<comment type="caution">
    <text evidence="2">The sequence shown here is derived from an EMBL/GenBank/DDBJ whole genome shotgun (WGS) entry which is preliminary data.</text>
</comment>